<evidence type="ECO:0000313" key="4">
    <source>
        <dbReference type="Proteomes" id="UP000015241"/>
    </source>
</evidence>
<dbReference type="InterPro" id="IPR052254">
    <property type="entry name" value="CUL4-DDB1_E3_ligase_receptor"/>
</dbReference>
<dbReference type="SUPFAM" id="SSF50998">
    <property type="entry name" value="Quinoprotein alcohol dehydrogenase-like"/>
    <property type="match status" value="1"/>
</dbReference>
<dbReference type="InParanoid" id="S8DWJ0"/>
<dbReference type="PANTHER" id="PTHR44472">
    <property type="entry name" value="DDB1- AND CUL4-ASSOCIATED FACTOR 4-RELATED"/>
    <property type="match status" value="1"/>
</dbReference>
<dbReference type="Proteomes" id="UP000015241">
    <property type="component" value="Unassembled WGS sequence"/>
</dbReference>
<evidence type="ECO:0000256" key="1">
    <source>
        <dbReference type="ARBA" id="ARBA00022574"/>
    </source>
</evidence>
<evidence type="ECO:0000256" key="2">
    <source>
        <dbReference type="ARBA" id="ARBA00022737"/>
    </source>
</evidence>
<dbReference type="Gene3D" id="2.130.10.10">
    <property type="entry name" value="YVTN repeat-like/Quinoprotein amine dehydrogenase"/>
    <property type="match status" value="1"/>
</dbReference>
<keyword evidence="2" id="KW-0677">Repeat</keyword>
<dbReference type="AlphaFoldDB" id="S8DWJ0"/>
<dbReference type="EMBL" id="KE504175">
    <property type="protein sequence ID" value="EPS97496.1"/>
    <property type="molecule type" value="Genomic_DNA"/>
</dbReference>
<organism evidence="3 4">
    <name type="scientific">Fomitopsis schrenkii</name>
    <name type="common">Brown rot fungus</name>
    <dbReference type="NCBI Taxonomy" id="2126942"/>
    <lineage>
        <taxon>Eukaryota</taxon>
        <taxon>Fungi</taxon>
        <taxon>Dikarya</taxon>
        <taxon>Basidiomycota</taxon>
        <taxon>Agaricomycotina</taxon>
        <taxon>Agaricomycetes</taxon>
        <taxon>Polyporales</taxon>
        <taxon>Fomitopsis</taxon>
    </lineage>
</organism>
<protein>
    <recommendedName>
        <fullName evidence="5">WD40 repeat-like protein</fullName>
    </recommendedName>
</protein>
<evidence type="ECO:0008006" key="5">
    <source>
        <dbReference type="Google" id="ProtNLM"/>
    </source>
</evidence>
<dbReference type="InterPro" id="IPR011047">
    <property type="entry name" value="Quinoprotein_ADH-like_sf"/>
</dbReference>
<evidence type="ECO:0000313" key="3">
    <source>
        <dbReference type="EMBL" id="EPS97496.1"/>
    </source>
</evidence>
<dbReference type="OrthoDB" id="128867at2759"/>
<gene>
    <name evidence="3" type="ORF">FOMPIDRAFT_1031921</name>
</gene>
<keyword evidence="1" id="KW-0853">WD repeat</keyword>
<reference evidence="3 4" key="1">
    <citation type="journal article" date="2012" name="Science">
        <title>The Paleozoic origin of enzymatic lignin decomposition reconstructed from 31 fungal genomes.</title>
        <authorList>
            <person name="Floudas D."/>
            <person name="Binder M."/>
            <person name="Riley R."/>
            <person name="Barry K."/>
            <person name="Blanchette R.A."/>
            <person name="Henrissat B."/>
            <person name="Martinez A.T."/>
            <person name="Otillar R."/>
            <person name="Spatafora J.W."/>
            <person name="Yadav J.S."/>
            <person name="Aerts A."/>
            <person name="Benoit I."/>
            <person name="Boyd A."/>
            <person name="Carlson A."/>
            <person name="Copeland A."/>
            <person name="Coutinho P.M."/>
            <person name="de Vries R.P."/>
            <person name="Ferreira P."/>
            <person name="Findley K."/>
            <person name="Foster B."/>
            <person name="Gaskell J."/>
            <person name="Glotzer D."/>
            <person name="Gorecki P."/>
            <person name="Heitman J."/>
            <person name="Hesse C."/>
            <person name="Hori C."/>
            <person name="Igarashi K."/>
            <person name="Jurgens J.A."/>
            <person name="Kallen N."/>
            <person name="Kersten P."/>
            <person name="Kohler A."/>
            <person name="Kuees U."/>
            <person name="Kumar T.K.A."/>
            <person name="Kuo A."/>
            <person name="LaButti K."/>
            <person name="Larrondo L.F."/>
            <person name="Lindquist E."/>
            <person name="Ling A."/>
            <person name="Lombard V."/>
            <person name="Lucas S."/>
            <person name="Lundell T."/>
            <person name="Martin R."/>
            <person name="McLaughlin D.J."/>
            <person name="Morgenstern I."/>
            <person name="Morin E."/>
            <person name="Murat C."/>
            <person name="Nagy L.G."/>
            <person name="Nolan M."/>
            <person name="Ohm R.A."/>
            <person name="Patyshakuliyeva A."/>
            <person name="Rokas A."/>
            <person name="Ruiz-Duenas F.J."/>
            <person name="Sabat G."/>
            <person name="Salamov A."/>
            <person name="Samejima M."/>
            <person name="Schmutz J."/>
            <person name="Slot J.C."/>
            <person name="St John F."/>
            <person name="Stenlid J."/>
            <person name="Sun H."/>
            <person name="Sun S."/>
            <person name="Syed K."/>
            <person name="Tsang A."/>
            <person name="Wiebenga A."/>
            <person name="Young D."/>
            <person name="Pisabarro A."/>
            <person name="Eastwood D.C."/>
            <person name="Martin F."/>
            <person name="Cullen D."/>
            <person name="Grigoriev I.V."/>
            <person name="Hibbett D.S."/>
        </authorList>
    </citation>
    <scope>NUCLEOTIDE SEQUENCE</scope>
    <source>
        <strain evidence="4">FP-58527</strain>
    </source>
</reference>
<dbReference type="PANTHER" id="PTHR44472:SF1">
    <property type="entry name" value="DDB1 AND CUL4 ASSOCIATED FACTOR 4"/>
    <property type="match status" value="1"/>
</dbReference>
<dbReference type="HOGENOM" id="CLU_049928_0_0_1"/>
<dbReference type="eggNOG" id="KOG2695">
    <property type="taxonomic scope" value="Eukaryota"/>
</dbReference>
<dbReference type="InterPro" id="IPR015943">
    <property type="entry name" value="WD40/YVTN_repeat-like_dom_sf"/>
</dbReference>
<dbReference type="STRING" id="743788.S8DWJ0"/>
<sequence length="382" mass="42456">MPRQLLGFYYDEERNRYFPLSMKPKGEEPSRKRRRVEGGIPSFSALEKLRTSYGSATHRRRALQQNGLLMIVVHFSDIYASNLSLTCGGKAYPAVSSGHITSFCAVVSTNHNGPVMVGDSSGWLYSLPHNDDPSRVVNRQPELNIGSSVSAICAWGSRRTYFQGGGERGVLVPDIEMGNVLQMLPTGSAALTMKLDNHLVYAGLRQGFITRFDTRLSTKNCETLLNHTYKRSPNAITHLSLIHQNELLVSTVWGYLQTYDLRFLRRAKPVLQFFGHENTSTIKLGIAVDPAEDFVFAAGEDKRVRGWSLRTGQQIPSDPINSRAAASLWHEAPREQTRLFDVLFDEPVAAMQVTMGETGPCMWAASGGDLYRMPLGNIDVSA</sequence>
<dbReference type="Pfam" id="PF23761">
    <property type="entry name" value="Beta-prop_DCAF4"/>
    <property type="match status" value="1"/>
</dbReference>
<proteinExistence type="predicted"/>
<name>S8DWJ0_FOMSC</name>
<accession>S8DWJ0</accession>
<keyword evidence="4" id="KW-1185">Reference proteome</keyword>